<dbReference type="Pfam" id="PF01612">
    <property type="entry name" value="DNA_pol_A_exo1"/>
    <property type="match status" value="1"/>
</dbReference>
<dbReference type="Pfam" id="PF00570">
    <property type="entry name" value="HRDC"/>
    <property type="match status" value="2"/>
</dbReference>
<dbReference type="InterPro" id="IPR051086">
    <property type="entry name" value="RNase_D-like"/>
</dbReference>
<accession>A0A8J6T3G9</accession>
<dbReference type="Gene3D" id="1.10.150.80">
    <property type="entry name" value="HRDC domain"/>
    <property type="match status" value="2"/>
</dbReference>
<dbReference type="Proteomes" id="UP000650524">
    <property type="component" value="Unassembled WGS sequence"/>
</dbReference>
<dbReference type="InterPro" id="IPR036397">
    <property type="entry name" value="RNaseH_sf"/>
</dbReference>
<evidence type="ECO:0000259" key="1">
    <source>
        <dbReference type="PROSITE" id="PS50967"/>
    </source>
</evidence>
<feature type="domain" description="HRDC" evidence="1">
    <location>
        <begin position="215"/>
        <end position="295"/>
    </location>
</feature>
<dbReference type="GO" id="GO:0003676">
    <property type="term" value="F:nucleic acid binding"/>
    <property type="evidence" value="ECO:0007669"/>
    <property type="project" value="InterPro"/>
</dbReference>
<organism evidence="2 3">
    <name type="scientific">Candidatus Desulfacyla euxinica</name>
    <dbReference type="NCBI Taxonomy" id="2841693"/>
    <lineage>
        <taxon>Bacteria</taxon>
        <taxon>Deltaproteobacteria</taxon>
        <taxon>Candidatus Desulfacyla</taxon>
    </lineage>
</organism>
<evidence type="ECO:0000313" key="2">
    <source>
        <dbReference type="EMBL" id="MBC8177800.1"/>
    </source>
</evidence>
<feature type="domain" description="HRDC" evidence="1">
    <location>
        <begin position="308"/>
        <end position="382"/>
    </location>
</feature>
<dbReference type="EMBL" id="JACNJD010000236">
    <property type="protein sequence ID" value="MBC8177800.1"/>
    <property type="molecule type" value="Genomic_DNA"/>
</dbReference>
<dbReference type="GO" id="GO:0000166">
    <property type="term" value="F:nucleotide binding"/>
    <property type="evidence" value="ECO:0007669"/>
    <property type="project" value="InterPro"/>
</dbReference>
<proteinExistence type="predicted"/>
<dbReference type="SMART" id="SM00474">
    <property type="entry name" value="35EXOc"/>
    <property type="match status" value="1"/>
</dbReference>
<dbReference type="GO" id="GO:0006139">
    <property type="term" value="P:nucleobase-containing compound metabolic process"/>
    <property type="evidence" value="ECO:0007669"/>
    <property type="project" value="InterPro"/>
</dbReference>
<dbReference type="GO" id="GO:0008408">
    <property type="term" value="F:3'-5' exonuclease activity"/>
    <property type="evidence" value="ECO:0007669"/>
    <property type="project" value="InterPro"/>
</dbReference>
<dbReference type="Gene3D" id="3.30.420.10">
    <property type="entry name" value="Ribonuclease H-like superfamily/Ribonuclease H"/>
    <property type="match status" value="1"/>
</dbReference>
<comment type="caution">
    <text evidence="2">The sequence shown here is derived from an EMBL/GenBank/DDBJ whole genome shotgun (WGS) entry which is preliminary data.</text>
</comment>
<dbReference type="CDD" id="cd06142">
    <property type="entry name" value="RNaseD_exo"/>
    <property type="match status" value="1"/>
</dbReference>
<dbReference type="PANTHER" id="PTHR47649">
    <property type="entry name" value="RIBONUCLEASE D"/>
    <property type="match status" value="1"/>
</dbReference>
<dbReference type="PROSITE" id="PS50967">
    <property type="entry name" value="HRDC"/>
    <property type="match status" value="2"/>
</dbReference>
<gene>
    <name evidence="2" type="ORF">H8E19_10385</name>
</gene>
<name>A0A8J6T3G9_9DELT</name>
<evidence type="ECO:0000313" key="3">
    <source>
        <dbReference type="Proteomes" id="UP000650524"/>
    </source>
</evidence>
<protein>
    <submittedName>
        <fullName evidence="2">HRDC domain-containing protein</fullName>
    </submittedName>
</protein>
<dbReference type="InterPro" id="IPR002562">
    <property type="entry name" value="3'-5'_exonuclease_dom"/>
</dbReference>
<sequence length="382" mass="43786">MTDMVNTEYVLIENDADLKKIIPELERESAIGVDLEADSMFHYQEKVCLVQISTQRLNLLIDPLSVKDLSPLAPVFADPRVRKILHGSDYDIRSLYRDFGMEVHSLFDTQIAARFLGLRETGLASLLQEKFNVSSDKKYQKKDWSQRPLPAPMLQYGVQDTFHLLPLAGILERELMEKGRLFCVEEECELLSRVRPNSSRKRPFFSNFKGAAKLDPRSLAVLEKILSFRDQEAKRRDCPHYKVLGNKPIIEIVRIKPVTKNGLSGIKDLSRKQIDRMGKSLIEKVREGLSLSEEMLPVYPKKVWKRLKSKERARVKELKSWRDRLGGEWGVDPAVICTNAQIEAIAIENPGKPENMGSIKGVRKWQIKLFAPDICKVLQETD</sequence>
<dbReference type="InterPro" id="IPR002121">
    <property type="entry name" value="HRDC_dom"/>
</dbReference>
<reference evidence="2 3" key="1">
    <citation type="submission" date="2020-08" db="EMBL/GenBank/DDBJ databases">
        <title>Bridging the membrane lipid divide: bacteria of the FCB group superphylum have the potential to synthesize archaeal ether lipids.</title>
        <authorList>
            <person name="Villanueva L."/>
            <person name="Von Meijenfeldt F.A.B."/>
            <person name="Westbye A.B."/>
            <person name="Yadav S."/>
            <person name="Hopmans E.C."/>
            <person name="Dutilh B.E."/>
            <person name="Sinninghe Damste J.S."/>
        </authorList>
    </citation>
    <scope>NUCLEOTIDE SEQUENCE [LARGE SCALE GENOMIC DNA]</scope>
    <source>
        <strain evidence="2">NIOZ-UU27</strain>
    </source>
</reference>
<dbReference type="AlphaFoldDB" id="A0A8J6T3G9"/>
<dbReference type="InterPro" id="IPR044876">
    <property type="entry name" value="HRDC_dom_sf"/>
</dbReference>
<dbReference type="InterPro" id="IPR012337">
    <property type="entry name" value="RNaseH-like_sf"/>
</dbReference>
<dbReference type="SUPFAM" id="SSF47819">
    <property type="entry name" value="HRDC-like"/>
    <property type="match status" value="2"/>
</dbReference>
<dbReference type="SMART" id="SM00341">
    <property type="entry name" value="HRDC"/>
    <property type="match status" value="2"/>
</dbReference>
<dbReference type="SUPFAM" id="SSF53098">
    <property type="entry name" value="Ribonuclease H-like"/>
    <property type="match status" value="1"/>
</dbReference>
<dbReference type="InterPro" id="IPR010997">
    <property type="entry name" value="HRDC-like_sf"/>
</dbReference>
<dbReference type="PANTHER" id="PTHR47649:SF1">
    <property type="entry name" value="RIBONUCLEASE D"/>
    <property type="match status" value="1"/>
</dbReference>